<dbReference type="GO" id="GO:0005886">
    <property type="term" value="C:plasma membrane"/>
    <property type="evidence" value="ECO:0007669"/>
    <property type="project" value="UniProtKB-SubCell"/>
</dbReference>
<evidence type="ECO:0000256" key="7">
    <source>
        <dbReference type="ARBA" id="ARBA00022989"/>
    </source>
</evidence>
<keyword evidence="8" id="KW-0443">Lipid metabolism</keyword>
<keyword evidence="9" id="KW-0472">Membrane</keyword>
<evidence type="ECO:0000256" key="4">
    <source>
        <dbReference type="ARBA" id="ARBA00022519"/>
    </source>
</evidence>
<dbReference type="GO" id="GO:0006457">
    <property type="term" value="P:protein folding"/>
    <property type="evidence" value="ECO:0007669"/>
    <property type="project" value="InterPro"/>
</dbReference>
<keyword evidence="5" id="KW-0812">Transmembrane</keyword>
<organism evidence="13 14">
    <name type="scientific">Sterolibacterium denitrificans</name>
    <dbReference type="NCBI Taxonomy" id="157592"/>
    <lineage>
        <taxon>Bacteria</taxon>
        <taxon>Pseudomonadati</taxon>
        <taxon>Pseudomonadota</taxon>
        <taxon>Betaproteobacteria</taxon>
        <taxon>Nitrosomonadales</taxon>
        <taxon>Sterolibacteriaceae</taxon>
        <taxon>Sterolibacterium</taxon>
    </lineage>
</organism>
<dbReference type="SUPFAM" id="SSF158855">
    <property type="entry name" value="Lipase chaperone-like"/>
    <property type="match status" value="1"/>
</dbReference>
<evidence type="ECO:0000313" key="14">
    <source>
        <dbReference type="Proteomes" id="UP000242886"/>
    </source>
</evidence>
<evidence type="ECO:0000256" key="10">
    <source>
        <dbReference type="ARBA" id="ARBA00023186"/>
    </source>
</evidence>
<keyword evidence="10" id="KW-0143">Chaperone</keyword>
<dbReference type="Pfam" id="PF03280">
    <property type="entry name" value="Lipase_chap"/>
    <property type="match status" value="1"/>
</dbReference>
<dbReference type="GO" id="GO:0051082">
    <property type="term" value="F:unfolded protein binding"/>
    <property type="evidence" value="ECO:0007669"/>
    <property type="project" value="InterPro"/>
</dbReference>
<comment type="similarity">
    <text evidence="2">Belongs to the lipase chaperone family.</text>
</comment>
<keyword evidence="4" id="KW-0997">Cell inner membrane</keyword>
<evidence type="ECO:0000256" key="2">
    <source>
        <dbReference type="ARBA" id="ARBA00010358"/>
    </source>
</evidence>
<keyword evidence="14" id="KW-1185">Reference proteome</keyword>
<evidence type="ECO:0000256" key="9">
    <source>
        <dbReference type="ARBA" id="ARBA00023136"/>
    </source>
</evidence>
<evidence type="ECO:0000256" key="12">
    <source>
        <dbReference type="ARBA" id="ARBA00031542"/>
    </source>
</evidence>
<protein>
    <recommendedName>
        <fullName evidence="11">Lipase helper protein</fullName>
    </recommendedName>
    <alternativeName>
        <fullName evidence="12">Lipase modulator</fullName>
    </alternativeName>
</protein>
<dbReference type="GO" id="GO:0016042">
    <property type="term" value="P:lipid catabolic process"/>
    <property type="evidence" value="ECO:0007669"/>
    <property type="project" value="UniProtKB-KW"/>
</dbReference>
<proteinExistence type="inferred from homology"/>
<comment type="subcellular location">
    <subcellularLocation>
        <location evidence="1">Cell inner membrane</location>
        <topology evidence="1">Single-pass membrane protein</topology>
        <orientation evidence="1">Periplasmic side</orientation>
    </subcellularLocation>
</comment>
<reference evidence="13" key="1">
    <citation type="submission" date="2017-03" db="EMBL/GenBank/DDBJ databases">
        <authorList>
            <consortium name="AG Boll"/>
        </authorList>
    </citation>
    <scope>NUCLEOTIDE SEQUENCE [LARGE SCALE GENOMIC DNA]</scope>
    <source>
        <strain evidence="13">Chol</strain>
    </source>
</reference>
<dbReference type="AlphaFoldDB" id="A0A7Z7HRV1"/>
<name>A0A7Z7HRV1_9PROT</name>
<accession>A0A7Z7HRV1</accession>
<dbReference type="Proteomes" id="UP000242886">
    <property type="component" value="Chromosome SDENCHOL"/>
</dbReference>
<keyword evidence="3" id="KW-1003">Cell membrane</keyword>
<evidence type="ECO:0000256" key="11">
    <source>
        <dbReference type="ARBA" id="ARBA00030948"/>
    </source>
</evidence>
<keyword evidence="7" id="KW-1133">Transmembrane helix</keyword>
<dbReference type="InterPro" id="IPR004961">
    <property type="entry name" value="Lipase_chaperone"/>
</dbReference>
<evidence type="ECO:0000256" key="1">
    <source>
        <dbReference type="ARBA" id="ARBA00004383"/>
    </source>
</evidence>
<sequence>MRGAAIVIAIAAFLSLMLFAALAFWQWPAGDATESGQSSSWPGAPLSFAGKGAGAAGAASDDGFLLRNFNATPVAVPDDIDRQILDVAYWRKRGVDPLLNADLVRIFEQILGRAPSDPAALLAMHVPAEYRLQAQRLLGQYMRYRDALAQLDVPAHAGDSRSNAADALQAVLAVRRALQEKYFSAEEIGGLFADDNRYDAFTVERLRLAARNDLPLTEKEAQLAGLSNELLSPAQREARQAAMLPSRIMAHNRELETMNGDERLAARSSEFGAAAAVRMAAVDRQQAEWQQRIARYADADPASRQQLRETEFTPSERLRLEAAVRLYRARP</sequence>
<evidence type="ECO:0000256" key="6">
    <source>
        <dbReference type="ARBA" id="ARBA00022963"/>
    </source>
</evidence>
<gene>
    <name evidence="13" type="ORF">SDENCHOL_20171</name>
</gene>
<evidence type="ECO:0000256" key="8">
    <source>
        <dbReference type="ARBA" id="ARBA00023098"/>
    </source>
</evidence>
<evidence type="ECO:0000313" key="13">
    <source>
        <dbReference type="EMBL" id="SMB26563.1"/>
    </source>
</evidence>
<evidence type="ECO:0000256" key="3">
    <source>
        <dbReference type="ARBA" id="ARBA00022475"/>
    </source>
</evidence>
<evidence type="ECO:0000256" key="5">
    <source>
        <dbReference type="ARBA" id="ARBA00022692"/>
    </source>
</evidence>
<keyword evidence="6" id="KW-0442">Lipid degradation</keyword>
<dbReference type="EMBL" id="LT837803">
    <property type="protein sequence ID" value="SMB26563.1"/>
    <property type="molecule type" value="Genomic_DNA"/>
</dbReference>